<dbReference type="EMBL" id="JBHSYM010000039">
    <property type="protein sequence ID" value="MFC7013839.1"/>
    <property type="molecule type" value="Genomic_DNA"/>
</dbReference>
<keyword evidence="1" id="KW-0805">Transcription regulation</keyword>
<keyword evidence="3" id="KW-0804">Transcription</keyword>
<dbReference type="PRINTS" id="PR00038">
    <property type="entry name" value="HTHLUXR"/>
</dbReference>
<evidence type="ECO:0000313" key="6">
    <source>
        <dbReference type="Proteomes" id="UP001596409"/>
    </source>
</evidence>
<dbReference type="Gene3D" id="1.10.10.10">
    <property type="entry name" value="Winged helix-like DNA-binding domain superfamily/Winged helix DNA-binding domain"/>
    <property type="match status" value="1"/>
</dbReference>
<name>A0ABW2E1D7_9ACTN</name>
<organism evidence="5 6">
    <name type="scientific">Streptomyces viridiviolaceus</name>
    <dbReference type="NCBI Taxonomy" id="68282"/>
    <lineage>
        <taxon>Bacteria</taxon>
        <taxon>Bacillati</taxon>
        <taxon>Actinomycetota</taxon>
        <taxon>Actinomycetes</taxon>
        <taxon>Kitasatosporales</taxon>
        <taxon>Streptomycetaceae</taxon>
        <taxon>Streptomyces</taxon>
    </lineage>
</organism>
<dbReference type="Pfam" id="PF00196">
    <property type="entry name" value="GerE"/>
    <property type="match status" value="1"/>
</dbReference>
<gene>
    <name evidence="5" type="ORF">ACFQMH_19340</name>
</gene>
<dbReference type="CDD" id="cd06170">
    <property type="entry name" value="LuxR_C_like"/>
    <property type="match status" value="1"/>
</dbReference>
<evidence type="ECO:0000256" key="1">
    <source>
        <dbReference type="ARBA" id="ARBA00023015"/>
    </source>
</evidence>
<dbReference type="PANTHER" id="PTHR44688">
    <property type="entry name" value="DNA-BINDING TRANSCRIPTIONAL ACTIVATOR DEVR_DOSR"/>
    <property type="match status" value="1"/>
</dbReference>
<dbReference type="SMART" id="SM00421">
    <property type="entry name" value="HTH_LUXR"/>
    <property type="match status" value="1"/>
</dbReference>
<feature type="domain" description="HTH luxR-type" evidence="4">
    <location>
        <begin position="327"/>
        <end position="392"/>
    </location>
</feature>
<evidence type="ECO:0000256" key="2">
    <source>
        <dbReference type="ARBA" id="ARBA00023125"/>
    </source>
</evidence>
<dbReference type="InterPro" id="IPR036388">
    <property type="entry name" value="WH-like_DNA-bd_sf"/>
</dbReference>
<keyword evidence="6" id="KW-1185">Reference proteome</keyword>
<reference evidence="6" key="1">
    <citation type="journal article" date="2019" name="Int. J. Syst. Evol. Microbiol.">
        <title>The Global Catalogue of Microorganisms (GCM) 10K type strain sequencing project: providing services to taxonomists for standard genome sequencing and annotation.</title>
        <authorList>
            <consortium name="The Broad Institute Genomics Platform"/>
            <consortium name="The Broad Institute Genome Sequencing Center for Infectious Disease"/>
            <person name="Wu L."/>
            <person name="Ma J."/>
        </authorList>
    </citation>
    <scope>NUCLEOTIDE SEQUENCE [LARGE SCALE GENOMIC DNA]</scope>
    <source>
        <strain evidence="6">JCM 4855</strain>
    </source>
</reference>
<dbReference type="SUPFAM" id="SSF46894">
    <property type="entry name" value="C-terminal effector domain of the bipartite response regulators"/>
    <property type="match status" value="1"/>
</dbReference>
<dbReference type="InterPro" id="IPR000792">
    <property type="entry name" value="Tscrpt_reg_LuxR_C"/>
</dbReference>
<accession>A0ABW2E1D7</accession>
<dbReference type="SUPFAM" id="SSF55874">
    <property type="entry name" value="ATPase domain of HSP90 chaperone/DNA topoisomerase II/histidine kinase"/>
    <property type="match status" value="1"/>
</dbReference>
<proteinExistence type="predicted"/>
<dbReference type="Proteomes" id="UP001596409">
    <property type="component" value="Unassembled WGS sequence"/>
</dbReference>
<dbReference type="PANTHER" id="PTHR44688:SF16">
    <property type="entry name" value="DNA-BINDING TRANSCRIPTIONAL ACTIVATOR DEVR_DOSR"/>
    <property type="match status" value="1"/>
</dbReference>
<evidence type="ECO:0000313" key="5">
    <source>
        <dbReference type="EMBL" id="MFC7013839.1"/>
    </source>
</evidence>
<evidence type="ECO:0000259" key="4">
    <source>
        <dbReference type="PROSITE" id="PS50043"/>
    </source>
</evidence>
<protein>
    <submittedName>
        <fullName evidence="5">LuxR C-terminal-related transcriptional regulator</fullName>
    </submittedName>
</protein>
<comment type="caution">
    <text evidence="5">The sequence shown here is derived from an EMBL/GenBank/DDBJ whole genome shotgun (WGS) entry which is preliminary data.</text>
</comment>
<dbReference type="InterPro" id="IPR016032">
    <property type="entry name" value="Sig_transdc_resp-reg_C-effctor"/>
</dbReference>
<dbReference type="InterPro" id="IPR036890">
    <property type="entry name" value="HATPase_C_sf"/>
</dbReference>
<dbReference type="PROSITE" id="PS50043">
    <property type="entry name" value="HTH_LUXR_2"/>
    <property type="match status" value="1"/>
</dbReference>
<sequence length="395" mass="42825">MAARLHAVIDEVLPHRALAIFTELCTGRPQKKAGDPAITQRITISELDAVRRQVADGQRPSRAVIAGVEHPVLVYGADTGAILVLCDPQEPARADAETYVRAVWKIAATRIRQQVSEARPDYLRESRAVSSERLQVTAELTDRHVTDLESLLAALRSRELDDKRARALATDMATSAVVRTKTGSDLVVSLAEEAVSQAFEQLKNDLRPLSRYGTLGVQFVEPPADGRALPGEVAHAARAIVRASALLMGDQDDVTRIRIQWNCDGTNLLVSIRDDGPGHLSRGLPALRQLSARAAALGGHLTVNGVESWGSEIDVRLPLDPPDTSDQAVQSWNLAPREVEVLRLLADGRRNRQIATELGISENTVKFHTSQVYRKLGVTSRAAAASLAADVGLRS</sequence>
<keyword evidence="2" id="KW-0238">DNA-binding</keyword>
<evidence type="ECO:0000256" key="3">
    <source>
        <dbReference type="ARBA" id="ARBA00023163"/>
    </source>
</evidence>
<dbReference type="RefSeq" id="WP_385869436.1">
    <property type="nucleotide sequence ID" value="NZ_JBHSYM010000039.1"/>
</dbReference>
<dbReference type="Gene3D" id="3.30.565.10">
    <property type="entry name" value="Histidine kinase-like ATPase, C-terminal domain"/>
    <property type="match status" value="1"/>
</dbReference>